<evidence type="ECO:0000313" key="3">
    <source>
        <dbReference type="Proteomes" id="UP000234420"/>
    </source>
</evidence>
<name>A0A2N4UPT1_9GAMM</name>
<reference evidence="2 3" key="1">
    <citation type="journal article" date="2018" name="Syst. Appl. Microbiol.">
        <title>Photobacterium carnosum sp. nov., isolated from spoiled modified atmosphere packaged poultry meat.</title>
        <authorList>
            <person name="Hilgarth M."/>
            <person name="Fuertes S."/>
            <person name="Ehrmann M."/>
            <person name="Vogel R.F."/>
        </authorList>
    </citation>
    <scope>NUCLEOTIDE SEQUENCE [LARGE SCALE GENOMIC DNA]</scope>
    <source>
        <strain evidence="2 3">TMW 2.2021</strain>
    </source>
</reference>
<sequence length="393" mass="43461">MFNFKINAIALVITLFTAPVMAANNNNNSGVDTDNSYFPVQDRYSDVNQFIGQGDNSFDAMIAEDNKANTIVTTVGGKKVTLKNDSKSSLADDWKAGFDLQCVDWKITGGCIWLKFEIFSVSVKTSLKVSHYSPDAIVEVFHDINNTPTSYAKLNNKVAKSLGNSLFSKVALKGNKMNNNDSEGDGFHDVHVMGNPLITMHDSIIGTMYNQIGYCDSGATPFKTYMHSFTDIEWRLGIWETVNAFRYAYMSITDKASVQINDYDANPAGALWGSLYPRIGTTENPSPFIGAAISALRAGVLVTNSSGIHTVMKMGRSTDGKQFFDNKVDLQNGKWKVLLPKKFAGEQCTTMPFSGVSNYAGTNEPKTDSRNYVFQMWRKYVCCERKGAYIGGW</sequence>
<proteinExistence type="predicted"/>
<keyword evidence="1" id="KW-0732">Signal</keyword>
<organism evidence="2 3">
    <name type="scientific">Photobacterium carnosum</name>
    <dbReference type="NCBI Taxonomy" id="2023717"/>
    <lineage>
        <taxon>Bacteria</taxon>
        <taxon>Pseudomonadati</taxon>
        <taxon>Pseudomonadota</taxon>
        <taxon>Gammaproteobacteria</taxon>
        <taxon>Vibrionales</taxon>
        <taxon>Vibrionaceae</taxon>
        <taxon>Photobacterium</taxon>
    </lineage>
</organism>
<comment type="caution">
    <text evidence="2">The sequence shown here is derived from an EMBL/GenBank/DDBJ whole genome shotgun (WGS) entry which is preliminary data.</text>
</comment>
<dbReference type="AlphaFoldDB" id="A0A2N4UPT1"/>
<evidence type="ECO:0000256" key="1">
    <source>
        <dbReference type="SAM" id="SignalP"/>
    </source>
</evidence>
<feature type="chain" id="PRO_5014995334" description="Integrating conjugative element protein" evidence="1">
    <location>
        <begin position="23"/>
        <end position="393"/>
    </location>
</feature>
<protein>
    <recommendedName>
        <fullName evidence="4">Integrating conjugative element protein</fullName>
    </recommendedName>
</protein>
<evidence type="ECO:0000313" key="2">
    <source>
        <dbReference type="EMBL" id="PLC57025.1"/>
    </source>
</evidence>
<feature type="signal peptide" evidence="1">
    <location>
        <begin position="1"/>
        <end position="22"/>
    </location>
</feature>
<gene>
    <name evidence="2" type="ORF">CIK00_15530</name>
</gene>
<dbReference type="Proteomes" id="UP000234420">
    <property type="component" value="Unassembled WGS sequence"/>
</dbReference>
<accession>A0A2N4UPT1</accession>
<evidence type="ECO:0008006" key="4">
    <source>
        <dbReference type="Google" id="ProtNLM"/>
    </source>
</evidence>
<keyword evidence="3" id="KW-1185">Reference proteome</keyword>
<dbReference type="RefSeq" id="WP_065207971.1">
    <property type="nucleotide sequence ID" value="NZ_JABJXE010000011.1"/>
</dbReference>
<dbReference type="InterPro" id="IPR009649">
    <property type="entry name" value="TraU"/>
</dbReference>
<dbReference type="Pfam" id="PF06834">
    <property type="entry name" value="TraU"/>
    <property type="match status" value="1"/>
</dbReference>
<dbReference type="EMBL" id="NPIB01000021">
    <property type="protein sequence ID" value="PLC57025.1"/>
    <property type="molecule type" value="Genomic_DNA"/>
</dbReference>